<dbReference type="OrthoDB" id="5865919at2759"/>
<dbReference type="EMBL" id="UYRV01025760">
    <property type="protein sequence ID" value="VDK78117.1"/>
    <property type="molecule type" value="Genomic_DNA"/>
</dbReference>
<feature type="non-terminal residue" evidence="1">
    <location>
        <position position="1"/>
    </location>
</feature>
<reference evidence="1 2" key="1">
    <citation type="submission" date="2018-11" db="EMBL/GenBank/DDBJ databases">
        <authorList>
            <consortium name="Pathogen Informatics"/>
        </authorList>
    </citation>
    <scope>NUCLEOTIDE SEQUENCE [LARGE SCALE GENOMIC DNA]</scope>
</reference>
<evidence type="ECO:0000313" key="1">
    <source>
        <dbReference type="EMBL" id="VDK78117.1"/>
    </source>
</evidence>
<dbReference type="Proteomes" id="UP000271889">
    <property type="component" value="Unassembled WGS sequence"/>
</dbReference>
<keyword evidence="2" id="KW-1185">Reference proteome</keyword>
<proteinExistence type="predicted"/>
<gene>
    <name evidence="1" type="ORF">CGOC_LOCUS7423</name>
</gene>
<evidence type="ECO:0000313" key="2">
    <source>
        <dbReference type="Proteomes" id="UP000271889"/>
    </source>
</evidence>
<organism evidence="1 2">
    <name type="scientific">Cylicostephanus goldi</name>
    <name type="common">Nematode worm</name>
    <dbReference type="NCBI Taxonomy" id="71465"/>
    <lineage>
        <taxon>Eukaryota</taxon>
        <taxon>Metazoa</taxon>
        <taxon>Ecdysozoa</taxon>
        <taxon>Nematoda</taxon>
        <taxon>Chromadorea</taxon>
        <taxon>Rhabditida</taxon>
        <taxon>Rhabditina</taxon>
        <taxon>Rhabditomorpha</taxon>
        <taxon>Strongyloidea</taxon>
        <taxon>Strongylidae</taxon>
        <taxon>Cylicostephanus</taxon>
    </lineage>
</organism>
<name>A0A3P6SZC4_CYLGO</name>
<sequence>KGIDTRTNVQSLSNAETTVLKSKYIPKNIVSVASSVITAPQEKVPLQLSMAKKSLEFESLGDAETADCYVRVRSCSNGRFLVGLTIDGTIVLTDLWTFTTLCRKNIRTNANELFYDFMFVDKPGMNPKIGTIATVVQCGDHVEMQVRYMKSLEVAYRVAVTEGTSLLPVSKTADRVILLVEPFGTKVL</sequence>
<dbReference type="AlphaFoldDB" id="A0A3P6SZC4"/>
<protein>
    <submittedName>
        <fullName evidence="1">Uncharacterized protein</fullName>
    </submittedName>
</protein>
<accession>A0A3P6SZC4</accession>